<keyword evidence="1" id="KW-1133">Transmembrane helix</keyword>
<evidence type="ECO:0000313" key="4">
    <source>
        <dbReference type="Proteomes" id="UP000559256"/>
    </source>
</evidence>
<feature type="domain" description="DUF6534" evidence="2">
    <location>
        <begin position="168"/>
        <end position="252"/>
    </location>
</feature>
<evidence type="ECO:0000259" key="2">
    <source>
        <dbReference type="Pfam" id="PF20152"/>
    </source>
</evidence>
<keyword evidence="4" id="KW-1185">Reference proteome</keyword>
<dbReference type="PANTHER" id="PTHR40465">
    <property type="entry name" value="CHROMOSOME 1, WHOLE GENOME SHOTGUN SEQUENCE"/>
    <property type="match status" value="1"/>
</dbReference>
<dbReference type="Pfam" id="PF20152">
    <property type="entry name" value="DUF6534"/>
    <property type="match status" value="1"/>
</dbReference>
<dbReference type="Proteomes" id="UP000559256">
    <property type="component" value="Unassembled WGS sequence"/>
</dbReference>
<feature type="transmembrane region" description="Helical" evidence="1">
    <location>
        <begin position="157"/>
        <end position="181"/>
    </location>
</feature>
<feature type="transmembrane region" description="Helical" evidence="1">
    <location>
        <begin position="118"/>
        <end position="137"/>
    </location>
</feature>
<comment type="caution">
    <text evidence="3">The sequence shown here is derived from an EMBL/GenBank/DDBJ whole genome shotgun (WGS) entry which is preliminary data.</text>
</comment>
<accession>A0A8H5LRD4</accession>
<gene>
    <name evidence="3" type="ORF">D9758_008942</name>
</gene>
<sequence length="298" mass="33123">MSSVDIPRTYGALLIGALFASILSGAVAVQSLIYQKMYPRDPRSIKLLVFLIWSLDTFHTGLIWGSLWKHFITDYGFSAEIDHIPWTLALSIVFTAVLTFSVHCFFANRIYMLSKRSWILTIPIVLLAVLRLISAAGTTVEMMILQSFSNFRHEVRWLFTLGLALSSGVDILITVSLFYLLQSSRTEGGRFNGVIDSLILYTFETGSITSAATVVSMICWIVAPTNLIFMGLHFVISKLYANSLLVTLNTRKNLRNRNRSVSGSGSPNNNQALILEARRAQGQNSATDSAFHVKSTEV</sequence>
<reference evidence="3 4" key="1">
    <citation type="journal article" date="2020" name="ISME J.">
        <title>Uncovering the hidden diversity of litter-decomposition mechanisms in mushroom-forming fungi.</title>
        <authorList>
            <person name="Floudas D."/>
            <person name="Bentzer J."/>
            <person name="Ahren D."/>
            <person name="Johansson T."/>
            <person name="Persson P."/>
            <person name="Tunlid A."/>
        </authorList>
    </citation>
    <scope>NUCLEOTIDE SEQUENCE [LARGE SCALE GENOMIC DNA]</scope>
    <source>
        <strain evidence="3 4">CBS 291.85</strain>
    </source>
</reference>
<feature type="transmembrane region" description="Helical" evidence="1">
    <location>
        <begin position="12"/>
        <end position="33"/>
    </location>
</feature>
<dbReference type="AlphaFoldDB" id="A0A8H5LRD4"/>
<dbReference type="OrthoDB" id="3206554at2759"/>
<dbReference type="EMBL" id="JAACJM010000022">
    <property type="protein sequence ID" value="KAF5366606.1"/>
    <property type="molecule type" value="Genomic_DNA"/>
</dbReference>
<feature type="transmembrane region" description="Helical" evidence="1">
    <location>
        <begin position="229"/>
        <end position="249"/>
    </location>
</feature>
<protein>
    <recommendedName>
        <fullName evidence="2">DUF6534 domain-containing protein</fullName>
    </recommendedName>
</protein>
<dbReference type="InterPro" id="IPR045339">
    <property type="entry name" value="DUF6534"/>
</dbReference>
<feature type="transmembrane region" description="Helical" evidence="1">
    <location>
        <begin position="201"/>
        <end position="223"/>
    </location>
</feature>
<feature type="transmembrane region" description="Helical" evidence="1">
    <location>
        <begin position="45"/>
        <end position="64"/>
    </location>
</feature>
<evidence type="ECO:0000313" key="3">
    <source>
        <dbReference type="EMBL" id="KAF5366606.1"/>
    </source>
</evidence>
<feature type="transmembrane region" description="Helical" evidence="1">
    <location>
        <begin position="84"/>
        <end position="106"/>
    </location>
</feature>
<keyword evidence="1" id="KW-0472">Membrane</keyword>
<keyword evidence="1" id="KW-0812">Transmembrane</keyword>
<name>A0A8H5LRD4_9AGAR</name>
<organism evidence="3 4">
    <name type="scientific">Tetrapyrgos nigripes</name>
    <dbReference type="NCBI Taxonomy" id="182062"/>
    <lineage>
        <taxon>Eukaryota</taxon>
        <taxon>Fungi</taxon>
        <taxon>Dikarya</taxon>
        <taxon>Basidiomycota</taxon>
        <taxon>Agaricomycotina</taxon>
        <taxon>Agaricomycetes</taxon>
        <taxon>Agaricomycetidae</taxon>
        <taxon>Agaricales</taxon>
        <taxon>Marasmiineae</taxon>
        <taxon>Marasmiaceae</taxon>
        <taxon>Tetrapyrgos</taxon>
    </lineage>
</organism>
<evidence type="ECO:0000256" key="1">
    <source>
        <dbReference type="SAM" id="Phobius"/>
    </source>
</evidence>
<dbReference type="PANTHER" id="PTHR40465:SF1">
    <property type="entry name" value="DUF6534 DOMAIN-CONTAINING PROTEIN"/>
    <property type="match status" value="1"/>
</dbReference>
<proteinExistence type="predicted"/>